<dbReference type="RefSeq" id="WP_036756532.1">
    <property type="nucleotide sequence ID" value="NZ_JAGSGC010000004.1"/>
</dbReference>
<dbReference type="AlphaFoldDB" id="A0A066RLG5"/>
<dbReference type="Gene3D" id="3.40.50.300">
    <property type="entry name" value="P-loop containing nucleotide triphosphate hydrolases"/>
    <property type="match status" value="1"/>
</dbReference>
<organism evidence="1 2">
    <name type="scientific">Photobacterium galatheae</name>
    <dbReference type="NCBI Taxonomy" id="1654360"/>
    <lineage>
        <taxon>Bacteria</taxon>
        <taxon>Pseudomonadati</taxon>
        <taxon>Pseudomonadota</taxon>
        <taxon>Gammaproteobacteria</taxon>
        <taxon>Vibrionales</taxon>
        <taxon>Vibrionaceae</taxon>
        <taxon>Photobacterium</taxon>
    </lineage>
</organism>
<comment type="caution">
    <text evidence="1">The sequence shown here is derived from an EMBL/GenBank/DDBJ whole genome shotgun (WGS) entry which is preliminary data.</text>
</comment>
<dbReference type="InterPro" id="IPR027417">
    <property type="entry name" value="P-loop_NTPase"/>
</dbReference>
<evidence type="ECO:0000313" key="1">
    <source>
        <dbReference type="EMBL" id="KDM89981.1"/>
    </source>
</evidence>
<protein>
    <submittedName>
        <fullName evidence="1">Uncharacterized protein</fullName>
    </submittedName>
</protein>
<name>A0A066RLG5_9GAMM</name>
<proteinExistence type="predicted"/>
<evidence type="ECO:0000313" key="2">
    <source>
        <dbReference type="Proteomes" id="UP000027192"/>
    </source>
</evidence>
<reference evidence="1 2" key="1">
    <citation type="submission" date="2014-04" db="EMBL/GenBank/DDBJ databases">
        <title>Draft genome sequence of Photobacterium halotolerans S2753: a solonamide, ngercheumicin and holomycin producer.</title>
        <authorList>
            <person name="Machado H.R."/>
            <person name="Gram L."/>
        </authorList>
    </citation>
    <scope>NUCLEOTIDE SEQUENCE [LARGE SCALE GENOMIC DNA]</scope>
    <source>
        <strain evidence="1 2">S2753</strain>
    </source>
</reference>
<dbReference type="Proteomes" id="UP000027192">
    <property type="component" value="Unassembled WGS sequence"/>
</dbReference>
<dbReference type="EMBL" id="JMIB01000039">
    <property type="protein sequence ID" value="KDM89981.1"/>
    <property type="molecule type" value="Genomic_DNA"/>
</dbReference>
<sequence length="373" mass="41990">MGIGFSLIFAGQDYQAFKKGSEEEAASIRSNCATKICMCLEDATETADIFVDGAGEDYDQVETGLEREGGMFGSKFVKKKEISYEKRKRIDVLDLKDQAPGEFHLLNMATLIRGRSFYANPAKPKELRVNTFVRVKPPAYNEVHTTKKGLIELKKRFAEVKRTNKKLTNLWKSHVDEDNKDLSKNLTCLANKAPLTQAAFALALRKNAIDQVDQTMALTLKELESVADRQLTSGEDFTGEGHTEADFIEEETFEKVTASQLEESANRLTLNETPKEKLQRIVQENEQVILNEVDLDANPLISFDVELDYATETIESLSHDIIQRWKSKGLIHEETFVVCPDVQANLAYAASQALILSGINFKKVLEKEQNEIE</sequence>
<accession>A0A066RLG5</accession>
<dbReference type="STRING" id="1654360.EA58_19750"/>
<gene>
    <name evidence="1" type="ORF">EA58_19750</name>
</gene>
<keyword evidence="2" id="KW-1185">Reference proteome</keyword>